<dbReference type="CDD" id="cd02869">
    <property type="entry name" value="PseudoU_synth_RluA_like"/>
    <property type="match status" value="1"/>
</dbReference>
<comment type="caution">
    <text evidence="7">The sequence shown here is derived from an EMBL/GenBank/DDBJ whole genome shotgun (WGS) entry which is preliminary data.</text>
</comment>
<dbReference type="InterPro" id="IPR050188">
    <property type="entry name" value="RluA_PseudoU_synthase"/>
</dbReference>
<name>A0A969PTI0_9BACI</name>
<dbReference type="InterPro" id="IPR020103">
    <property type="entry name" value="PsdUridine_synth_cat_dom_sf"/>
</dbReference>
<evidence type="ECO:0000256" key="4">
    <source>
        <dbReference type="ARBA" id="ARBA00031870"/>
    </source>
</evidence>
<dbReference type="PANTHER" id="PTHR21600:SF83">
    <property type="entry name" value="PSEUDOURIDYLATE SYNTHASE RPUSD4, MITOCHONDRIAL"/>
    <property type="match status" value="1"/>
</dbReference>
<comment type="catalytic activity">
    <reaction evidence="1">
        <text>a uridine in RNA = a pseudouridine in RNA</text>
        <dbReference type="Rhea" id="RHEA:48348"/>
        <dbReference type="Rhea" id="RHEA-COMP:12068"/>
        <dbReference type="Rhea" id="RHEA-COMP:12069"/>
        <dbReference type="ChEBI" id="CHEBI:65314"/>
        <dbReference type="ChEBI" id="CHEBI:65315"/>
    </reaction>
</comment>
<dbReference type="AlphaFoldDB" id="A0A969PTI0"/>
<keyword evidence="8" id="KW-1185">Reference proteome</keyword>
<evidence type="ECO:0000313" key="8">
    <source>
        <dbReference type="Proteomes" id="UP000752012"/>
    </source>
</evidence>
<protein>
    <recommendedName>
        <fullName evidence="4">RNA pseudouridylate synthase</fullName>
    </recommendedName>
    <alternativeName>
        <fullName evidence="5">RNA-uridine isomerase</fullName>
    </alternativeName>
</protein>
<feature type="domain" description="Pseudouridine synthase RsuA/RluA-like" evidence="6">
    <location>
        <begin position="9"/>
        <end position="164"/>
    </location>
</feature>
<proteinExistence type="inferred from homology"/>
<dbReference type="GO" id="GO:0001522">
    <property type="term" value="P:pseudouridine synthesis"/>
    <property type="evidence" value="ECO:0007669"/>
    <property type="project" value="InterPro"/>
</dbReference>
<dbReference type="GO" id="GO:0003723">
    <property type="term" value="F:RNA binding"/>
    <property type="evidence" value="ECO:0007669"/>
    <property type="project" value="InterPro"/>
</dbReference>
<evidence type="ECO:0000256" key="2">
    <source>
        <dbReference type="ARBA" id="ARBA00010876"/>
    </source>
</evidence>
<evidence type="ECO:0000259" key="6">
    <source>
        <dbReference type="Pfam" id="PF00849"/>
    </source>
</evidence>
<gene>
    <name evidence="7" type="ORF">HCN83_10955</name>
</gene>
<dbReference type="RefSeq" id="WP_168007263.1">
    <property type="nucleotide sequence ID" value="NZ_JAATHJ010000016.1"/>
</dbReference>
<accession>A0A969PTI0</accession>
<evidence type="ECO:0000256" key="5">
    <source>
        <dbReference type="ARBA" id="ARBA00033164"/>
    </source>
</evidence>
<dbReference type="Pfam" id="PF00849">
    <property type="entry name" value="PseudoU_synth_2"/>
    <property type="match status" value="1"/>
</dbReference>
<evidence type="ECO:0000313" key="7">
    <source>
        <dbReference type="EMBL" id="NJP38101.1"/>
    </source>
</evidence>
<organism evidence="7 8">
    <name type="scientific">Alkalicoccus luteus</name>
    <dbReference type="NCBI Taxonomy" id="1237094"/>
    <lineage>
        <taxon>Bacteria</taxon>
        <taxon>Bacillati</taxon>
        <taxon>Bacillota</taxon>
        <taxon>Bacilli</taxon>
        <taxon>Bacillales</taxon>
        <taxon>Bacillaceae</taxon>
        <taxon>Alkalicoccus</taxon>
    </lineage>
</organism>
<keyword evidence="3" id="KW-0413">Isomerase</keyword>
<dbReference type="PANTHER" id="PTHR21600">
    <property type="entry name" value="MITOCHONDRIAL RNA PSEUDOURIDINE SYNTHASE"/>
    <property type="match status" value="1"/>
</dbReference>
<dbReference type="GO" id="GO:0009982">
    <property type="term" value="F:pseudouridine synthase activity"/>
    <property type="evidence" value="ECO:0007669"/>
    <property type="project" value="InterPro"/>
</dbReference>
<comment type="similarity">
    <text evidence="2">Belongs to the pseudouridine synthase RluA family.</text>
</comment>
<dbReference type="GO" id="GO:0140098">
    <property type="term" value="F:catalytic activity, acting on RNA"/>
    <property type="evidence" value="ECO:0007669"/>
    <property type="project" value="UniProtKB-ARBA"/>
</dbReference>
<evidence type="ECO:0000256" key="1">
    <source>
        <dbReference type="ARBA" id="ARBA00000073"/>
    </source>
</evidence>
<evidence type="ECO:0000256" key="3">
    <source>
        <dbReference type="ARBA" id="ARBA00023235"/>
    </source>
</evidence>
<reference evidence="7 8" key="1">
    <citation type="submission" date="2020-03" db="EMBL/GenBank/DDBJ databases">
        <title>Assessment of the enzymatic potential of alkaline-tolerant lipase obtained from Bacillus luteus H11 (technogenic soil) for the bioremediation of saline soils contaminated with petroleum substances.</title>
        <authorList>
            <person name="Kalwasinska A."/>
        </authorList>
    </citation>
    <scope>NUCLEOTIDE SEQUENCE [LARGE SCALE GENOMIC DNA]</scope>
    <source>
        <strain evidence="7 8">H11</strain>
    </source>
</reference>
<dbReference type="InterPro" id="IPR006145">
    <property type="entry name" value="PsdUridine_synth_RsuA/RluA"/>
</dbReference>
<dbReference type="EMBL" id="JAATHJ010000016">
    <property type="protein sequence ID" value="NJP38101.1"/>
    <property type="molecule type" value="Genomic_DNA"/>
</dbReference>
<dbReference type="GO" id="GO:0006396">
    <property type="term" value="P:RNA processing"/>
    <property type="evidence" value="ECO:0007669"/>
    <property type="project" value="UniProtKB-ARBA"/>
</dbReference>
<sequence length="229" mass="25770">MIILYEDNHLIAVEKAVNIPVQGDESGDPSLVDMVKEDIKVRYQKPGAVYLGLLHRLDRPVGGAILFAKTSKAASRVSDIIRRQQMEKTYLAVLRGVPSKRAGKLEHYLWKDRQKNEVYVRKPGTEGAKQALLEYEILAQHQSLSLVRIHLITGRSHQIRVQFADIGCPLYGDQKYGASVNKPGEQIALWSARIGLEHPVKRQPLEVLSSPPKEYPWNQFGSAAFSYSN</sequence>
<dbReference type="SUPFAM" id="SSF55120">
    <property type="entry name" value="Pseudouridine synthase"/>
    <property type="match status" value="1"/>
</dbReference>
<dbReference type="Gene3D" id="3.30.2350.10">
    <property type="entry name" value="Pseudouridine synthase"/>
    <property type="match status" value="1"/>
</dbReference>
<dbReference type="Proteomes" id="UP000752012">
    <property type="component" value="Unassembled WGS sequence"/>
</dbReference>